<dbReference type="InterPro" id="IPR009057">
    <property type="entry name" value="Homeodomain-like_sf"/>
</dbReference>
<proteinExistence type="predicted"/>
<evidence type="ECO:0000313" key="3">
    <source>
        <dbReference type="EMBL" id="CAG8805512.1"/>
    </source>
</evidence>
<dbReference type="Pfam" id="PF03221">
    <property type="entry name" value="HTH_Tnp_Tc5"/>
    <property type="match status" value="1"/>
</dbReference>
<dbReference type="GO" id="GO:0005634">
    <property type="term" value="C:nucleus"/>
    <property type="evidence" value="ECO:0007669"/>
    <property type="project" value="TreeGrafter"/>
</dbReference>
<dbReference type="Gene3D" id="1.10.10.60">
    <property type="entry name" value="Homeodomain-like"/>
    <property type="match status" value="2"/>
</dbReference>
<gene>
    <name evidence="3" type="ORF">CPELLU_LOCUS18114</name>
</gene>
<evidence type="ECO:0000313" key="4">
    <source>
        <dbReference type="Proteomes" id="UP000789759"/>
    </source>
</evidence>
<accession>A0A9N9PAB0</accession>
<dbReference type="SUPFAM" id="SSF46689">
    <property type="entry name" value="Homeodomain-like"/>
    <property type="match status" value="1"/>
</dbReference>
<keyword evidence="1" id="KW-0238">DNA-binding</keyword>
<comment type="caution">
    <text evidence="3">The sequence shown here is derived from an EMBL/GenBank/DDBJ whole genome shotgun (WGS) entry which is preliminary data.</text>
</comment>
<dbReference type="SMART" id="SM00674">
    <property type="entry name" value="CENPB"/>
    <property type="match status" value="1"/>
</dbReference>
<dbReference type="InterPro" id="IPR006600">
    <property type="entry name" value="HTH_CenpB_DNA-bd_dom"/>
</dbReference>
<dbReference type="GO" id="GO:0003677">
    <property type="term" value="F:DNA binding"/>
    <property type="evidence" value="ECO:0007669"/>
    <property type="project" value="UniProtKB-KW"/>
</dbReference>
<dbReference type="InterPro" id="IPR050863">
    <property type="entry name" value="CenT-Element_Derived"/>
</dbReference>
<evidence type="ECO:0000259" key="2">
    <source>
        <dbReference type="PROSITE" id="PS51253"/>
    </source>
</evidence>
<dbReference type="PANTHER" id="PTHR19303:SF73">
    <property type="entry name" value="PROTEIN PDC2"/>
    <property type="match status" value="1"/>
</dbReference>
<reference evidence="3" key="1">
    <citation type="submission" date="2021-06" db="EMBL/GenBank/DDBJ databases">
        <authorList>
            <person name="Kallberg Y."/>
            <person name="Tangrot J."/>
            <person name="Rosling A."/>
        </authorList>
    </citation>
    <scope>NUCLEOTIDE SEQUENCE</scope>
    <source>
        <strain evidence="3">FL966</strain>
    </source>
</reference>
<keyword evidence="4" id="KW-1185">Reference proteome</keyword>
<feature type="domain" description="HTH CENPB-type" evidence="2">
    <location>
        <begin position="51"/>
        <end position="121"/>
    </location>
</feature>
<dbReference type="EMBL" id="CAJVQA010034251">
    <property type="protein sequence ID" value="CAG8805512.1"/>
    <property type="molecule type" value="Genomic_DNA"/>
</dbReference>
<sequence length="338" mass="38813">KTPYCEQKKKICEKKQRFPSTFNNELATEYGVKKTCISDVLKQSSKWLNIDTSNKAEPKWPKLDEAMRIWVESALAANMDLTQTALIIKAKVFATALNIPDFKGTGWVNKFQKRLGLHQYNRNGEAASSPPIETLNNHRECFQKICEEYTLENCYYKHIFVENRLAAFDKMKIEGSSEIEEFSILDAINATSEAWNNVVEETIMNCWLKTGILPQYQVAESDRACQQVNQKLKSEFDELDDLIIDLMMNGEIDDPMNANEFVEIDADVAFEMPSDSDIICTVNKDDRPPQEEVLPVPRVTDNEALKALDLVETYLLQKPKDLVVTNKDKSTIHWLRKE</sequence>
<evidence type="ECO:0000256" key="1">
    <source>
        <dbReference type="ARBA" id="ARBA00023125"/>
    </source>
</evidence>
<dbReference type="OrthoDB" id="2402233at2759"/>
<dbReference type="Proteomes" id="UP000789759">
    <property type="component" value="Unassembled WGS sequence"/>
</dbReference>
<dbReference type="PROSITE" id="PS51253">
    <property type="entry name" value="HTH_CENPB"/>
    <property type="match status" value="1"/>
</dbReference>
<feature type="non-terminal residue" evidence="3">
    <location>
        <position position="338"/>
    </location>
</feature>
<protein>
    <submittedName>
        <fullName evidence="3">24419_t:CDS:1</fullName>
    </submittedName>
</protein>
<organism evidence="3 4">
    <name type="scientific">Cetraspora pellucida</name>
    <dbReference type="NCBI Taxonomy" id="1433469"/>
    <lineage>
        <taxon>Eukaryota</taxon>
        <taxon>Fungi</taxon>
        <taxon>Fungi incertae sedis</taxon>
        <taxon>Mucoromycota</taxon>
        <taxon>Glomeromycotina</taxon>
        <taxon>Glomeromycetes</taxon>
        <taxon>Diversisporales</taxon>
        <taxon>Gigasporaceae</taxon>
        <taxon>Cetraspora</taxon>
    </lineage>
</organism>
<dbReference type="PANTHER" id="PTHR19303">
    <property type="entry name" value="TRANSPOSON"/>
    <property type="match status" value="1"/>
</dbReference>
<name>A0A9N9PAB0_9GLOM</name>
<feature type="non-terminal residue" evidence="3">
    <location>
        <position position="1"/>
    </location>
</feature>
<dbReference type="AlphaFoldDB" id="A0A9N9PAB0"/>